<dbReference type="Gene3D" id="1.10.10.10">
    <property type="entry name" value="Winged helix-like DNA-binding domain superfamily/Winged helix DNA-binding domain"/>
    <property type="match status" value="1"/>
</dbReference>
<dbReference type="RefSeq" id="WP_061519346.1">
    <property type="nucleotide sequence ID" value="NZ_JRUE01000212.1"/>
</dbReference>
<dbReference type="InterPro" id="IPR036388">
    <property type="entry name" value="WH-like_DNA-bd_sf"/>
</dbReference>
<gene>
    <name evidence="1" type="ORF">AVENLUH5627_02661</name>
</gene>
<accession>A0A150HM95</accession>
<protein>
    <submittedName>
        <fullName evidence="1">Uncharacterized protein</fullName>
    </submittedName>
</protein>
<organism evidence="1 2">
    <name type="scientific">Acinetobacter venetianus</name>
    <dbReference type="NCBI Taxonomy" id="52133"/>
    <lineage>
        <taxon>Bacteria</taxon>
        <taxon>Pseudomonadati</taxon>
        <taxon>Pseudomonadota</taxon>
        <taxon>Gammaproteobacteria</taxon>
        <taxon>Moraxellales</taxon>
        <taxon>Moraxellaceae</taxon>
        <taxon>Acinetobacter</taxon>
    </lineage>
</organism>
<dbReference type="AlphaFoldDB" id="A0A150HM95"/>
<dbReference type="PATRIC" id="fig|52133.18.peg.2731"/>
<name>A0A150HM95_9GAMM</name>
<reference evidence="1 2" key="1">
    <citation type="journal article" date="2016" name="Sci. Rep.">
        <title>Genomic and phenotypic characterization of the species Acinetobacter venetianus.</title>
        <authorList>
            <person name="Fondi M."/>
            <person name="Maida I."/>
            <person name="Perrin E."/>
            <person name="Orlandini V."/>
            <person name="La Torre L."/>
            <person name="Bosi E."/>
            <person name="Negroni A."/>
            <person name="Zanaroli G."/>
            <person name="Fava F."/>
            <person name="Decorosi F."/>
            <person name="Giovannetti L."/>
            <person name="Viti C."/>
            <person name="Vaneechoutte M."/>
            <person name="Dijkshoorn L."/>
            <person name="Fani R."/>
        </authorList>
    </citation>
    <scope>NUCLEOTIDE SEQUENCE [LARGE SCALE GENOMIC DNA]</scope>
    <source>
        <strain evidence="1 2">LUH5627</strain>
    </source>
</reference>
<evidence type="ECO:0000313" key="1">
    <source>
        <dbReference type="EMBL" id="KXZ65931.1"/>
    </source>
</evidence>
<dbReference type="EMBL" id="JRUE01000212">
    <property type="protein sequence ID" value="KXZ65931.1"/>
    <property type="molecule type" value="Genomic_DNA"/>
</dbReference>
<proteinExistence type="predicted"/>
<comment type="caution">
    <text evidence="1">The sequence shown here is derived from an EMBL/GenBank/DDBJ whole genome shotgun (WGS) entry which is preliminary data.</text>
</comment>
<evidence type="ECO:0000313" key="2">
    <source>
        <dbReference type="Proteomes" id="UP000075680"/>
    </source>
</evidence>
<dbReference type="Proteomes" id="UP000075680">
    <property type="component" value="Unassembled WGS sequence"/>
</dbReference>
<sequence length="103" mass="11595">MKHPLDNQTVDWVGPIINTGSIVALNQEIAVGRTFNILYFAVNQSKPFQPRDVSNLVDEVSCSSITRYLNTLVKLGMLEKVTPHKYQRTALAKRMMNVGDCDE</sequence>